<evidence type="ECO:0000256" key="7">
    <source>
        <dbReference type="ARBA" id="ARBA00023235"/>
    </source>
</evidence>
<dbReference type="Gene3D" id="1.10.486.10">
    <property type="entry name" value="PCRA, domain 4"/>
    <property type="match status" value="1"/>
</dbReference>
<dbReference type="Gene3D" id="3.40.50.300">
    <property type="entry name" value="P-loop containing nucleotide triphosphate hydrolases"/>
    <property type="match status" value="2"/>
</dbReference>
<dbReference type="SUPFAM" id="SSF52540">
    <property type="entry name" value="P-loop containing nucleoside triphosphate hydrolases"/>
    <property type="match status" value="1"/>
</dbReference>
<dbReference type="EC" id="5.6.2.4" evidence="9"/>
<evidence type="ECO:0000256" key="10">
    <source>
        <dbReference type="ARBA" id="ARBA00034923"/>
    </source>
</evidence>
<dbReference type="PANTHER" id="PTHR11070:SF2">
    <property type="entry name" value="ATP-DEPENDENT DNA HELICASE SRS2"/>
    <property type="match status" value="1"/>
</dbReference>
<evidence type="ECO:0000256" key="6">
    <source>
        <dbReference type="ARBA" id="ARBA00023125"/>
    </source>
</evidence>
<reference evidence="16" key="1">
    <citation type="submission" date="2017-02" db="EMBL/GenBank/DDBJ databases">
        <authorList>
            <person name="Varghese N."/>
            <person name="Submissions S."/>
        </authorList>
    </citation>
    <scope>NUCLEOTIDE SEQUENCE [LARGE SCALE GENOMIC DNA]</scope>
    <source>
        <strain evidence="16">ATCC 700200</strain>
    </source>
</reference>
<evidence type="ECO:0000256" key="9">
    <source>
        <dbReference type="ARBA" id="ARBA00034808"/>
    </source>
</evidence>
<evidence type="ECO:0000256" key="2">
    <source>
        <dbReference type="ARBA" id="ARBA00022741"/>
    </source>
</evidence>
<evidence type="ECO:0000256" key="4">
    <source>
        <dbReference type="ARBA" id="ARBA00022806"/>
    </source>
</evidence>
<dbReference type="GO" id="GO:0003677">
    <property type="term" value="F:DNA binding"/>
    <property type="evidence" value="ECO:0007669"/>
    <property type="project" value="UniProtKB-KW"/>
</dbReference>
<dbReference type="AlphaFoldDB" id="A0A1T4YQQ3"/>
<evidence type="ECO:0000313" key="16">
    <source>
        <dbReference type="Proteomes" id="UP000190774"/>
    </source>
</evidence>
<feature type="domain" description="UvrD-like helicase ATP-binding" evidence="13">
    <location>
        <begin position="6"/>
        <end position="278"/>
    </location>
</feature>
<dbReference type="PROSITE" id="PS51198">
    <property type="entry name" value="UVRD_HELICASE_ATP_BIND"/>
    <property type="match status" value="1"/>
</dbReference>
<evidence type="ECO:0000256" key="8">
    <source>
        <dbReference type="ARBA" id="ARBA00034617"/>
    </source>
</evidence>
<keyword evidence="16" id="KW-1185">Reference proteome</keyword>
<organism evidence="15 16">
    <name type="scientific">Prosthecobacter debontii</name>
    <dbReference type="NCBI Taxonomy" id="48467"/>
    <lineage>
        <taxon>Bacteria</taxon>
        <taxon>Pseudomonadati</taxon>
        <taxon>Verrucomicrobiota</taxon>
        <taxon>Verrucomicrobiia</taxon>
        <taxon>Verrucomicrobiales</taxon>
        <taxon>Verrucomicrobiaceae</taxon>
        <taxon>Prosthecobacter</taxon>
    </lineage>
</organism>
<name>A0A1T4YQQ3_9BACT</name>
<dbReference type="GO" id="GO:0000725">
    <property type="term" value="P:recombinational repair"/>
    <property type="evidence" value="ECO:0007669"/>
    <property type="project" value="TreeGrafter"/>
</dbReference>
<evidence type="ECO:0000256" key="11">
    <source>
        <dbReference type="ARBA" id="ARBA00048988"/>
    </source>
</evidence>
<evidence type="ECO:0000256" key="5">
    <source>
        <dbReference type="ARBA" id="ARBA00022840"/>
    </source>
</evidence>
<dbReference type="GO" id="GO:0005829">
    <property type="term" value="C:cytosol"/>
    <property type="evidence" value="ECO:0007669"/>
    <property type="project" value="TreeGrafter"/>
</dbReference>
<evidence type="ECO:0000256" key="1">
    <source>
        <dbReference type="ARBA" id="ARBA00009922"/>
    </source>
</evidence>
<feature type="domain" description="UvrD-like helicase C-terminal" evidence="14">
    <location>
        <begin position="279"/>
        <end position="560"/>
    </location>
</feature>
<dbReference type="OrthoDB" id="9810135at2"/>
<comment type="catalytic activity">
    <reaction evidence="11">
        <text>ATP + H2O = ADP + phosphate + H(+)</text>
        <dbReference type="Rhea" id="RHEA:13065"/>
        <dbReference type="ChEBI" id="CHEBI:15377"/>
        <dbReference type="ChEBI" id="CHEBI:15378"/>
        <dbReference type="ChEBI" id="CHEBI:30616"/>
        <dbReference type="ChEBI" id="CHEBI:43474"/>
        <dbReference type="ChEBI" id="CHEBI:456216"/>
        <dbReference type="EC" id="5.6.2.4"/>
    </reaction>
</comment>
<evidence type="ECO:0000256" key="3">
    <source>
        <dbReference type="ARBA" id="ARBA00022801"/>
    </source>
</evidence>
<dbReference type="CDD" id="cd17932">
    <property type="entry name" value="DEXQc_UvrD"/>
    <property type="match status" value="1"/>
</dbReference>
<dbReference type="Gene3D" id="1.10.10.160">
    <property type="match status" value="1"/>
</dbReference>
<dbReference type="InterPro" id="IPR027417">
    <property type="entry name" value="P-loop_NTPase"/>
</dbReference>
<dbReference type="CDD" id="cd18807">
    <property type="entry name" value="SF1_C_UvrD"/>
    <property type="match status" value="1"/>
</dbReference>
<evidence type="ECO:0000259" key="14">
    <source>
        <dbReference type="PROSITE" id="PS51217"/>
    </source>
</evidence>
<dbReference type="Pfam" id="PF00580">
    <property type="entry name" value="UvrD-helicase"/>
    <property type="match status" value="1"/>
</dbReference>
<dbReference type="EMBL" id="FUYE01000016">
    <property type="protein sequence ID" value="SKB04089.1"/>
    <property type="molecule type" value="Genomic_DNA"/>
</dbReference>
<comment type="catalytic activity">
    <reaction evidence="8">
        <text>Couples ATP hydrolysis with the unwinding of duplex DNA by translocating in the 3'-5' direction.</text>
        <dbReference type="EC" id="5.6.2.4"/>
    </reaction>
</comment>
<evidence type="ECO:0000313" key="15">
    <source>
        <dbReference type="EMBL" id="SKB04089.1"/>
    </source>
</evidence>
<sequence length="668" mass="76469">MSGFTGTLNPQQRQAATHIHGPLLILAGAGTGKTRVVTARIAHMINEGIKPENILSVTFTNKAASEMRERVQDMVRGGKGKKVVLGTFHAFCAKMLREFAEHVGYKKNFVIYSQNDQISLMKRVLKGLLIKEENMDPQAALSRISKAKNNDEDLGDPQKELLPAVAIKYADEMRALNAMDFDDLLCLGVKLLEETESVRKILHDRHRFIMVDEFQDTNSLQMRLLKALTPAPYNVCVVGDDDQSIYGWRGAEITNITQFEDFFPNPTVVKLEENYRSTTPILHTANSLIENNIGRRVKTLWSRNKGNDLVRLIATDEDVEEAEMIAKEIETAFYANKEPWESFAVLFRTNEQSRSLEQAFRSRKIPYRVVGARSFFDRREIKDVLSYLTVIHNPHDDISLLRVLNTPPRGIGNTTAELARDHSMTKQCSIWVALCDPDFLRMIPEKSRTAVRQFTEVISKYCSAAGTQGTDIVTMTEALIKEVEYMEYLQKLSKKPEEFHAWEHGLAQFLTQMSSYQERNRKDGLAGFIDEVCLNDEREDKDDIEKKKGVCLITLHASKGLEFPVVYLPGLEKGILPHKRSYDEGRVDEERRLFYVGITRARQRLTISFVRYRTKWGQKQAELPSPFLEELDRTYVDEMDYTKHMKETPSTEENTNFFAGLKAMLNQE</sequence>
<gene>
    <name evidence="15" type="ORF">SAMN02745166_03966</name>
</gene>
<protein>
    <recommendedName>
        <fullName evidence="9">DNA 3'-5' helicase</fullName>
        <ecNumber evidence="9">5.6.2.4</ecNumber>
    </recommendedName>
    <alternativeName>
        <fullName evidence="10">DNA 3'-5' helicase II</fullName>
    </alternativeName>
</protein>
<dbReference type="RefSeq" id="WP_078815125.1">
    <property type="nucleotide sequence ID" value="NZ_FUYE01000016.1"/>
</dbReference>
<keyword evidence="2 12" id="KW-0547">Nucleotide-binding</keyword>
<dbReference type="InterPro" id="IPR014017">
    <property type="entry name" value="DNA_helicase_UvrD-like_C"/>
</dbReference>
<keyword evidence="4 12" id="KW-0347">Helicase</keyword>
<dbReference type="GO" id="GO:0043138">
    <property type="term" value="F:3'-5' DNA helicase activity"/>
    <property type="evidence" value="ECO:0007669"/>
    <property type="project" value="UniProtKB-EC"/>
</dbReference>
<evidence type="ECO:0000259" key="13">
    <source>
        <dbReference type="PROSITE" id="PS51198"/>
    </source>
</evidence>
<evidence type="ECO:0000256" key="12">
    <source>
        <dbReference type="PROSITE-ProRule" id="PRU00560"/>
    </source>
</evidence>
<dbReference type="STRING" id="48467.SAMN02745166_03966"/>
<accession>A0A1T4YQQ3</accession>
<dbReference type="Pfam" id="PF13361">
    <property type="entry name" value="UvrD_C"/>
    <property type="match status" value="1"/>
</dbReference>
<keyword evidence="3 12" id="KW-0378">Hydrolase</keyword>
<dbReference type="InterPro" id="IPR013986">
    <property type="entry name" value="DExx_box_DNA_helicase_dom_sf"/>
</dbReference>
<dbReference type="GO" id="GO:0016887">
    <property type="term" value="F:ATP hydrolysis activity"/>
    <property type="evidence" value="ECO:0007669"/>
    <property type="project" value="RHEA"/>
</dbReference>
<dbReference type="Proteomes" id="UP000190774">
    <property type="component" value="Unassembled WGS sequence"/>
</dbReference>
<dbReference type="InterPro" id="IPR000212">
    <property type="entry name" value="DNA_helicase_UvrD/REP"/>
</dbReference>
<keyword evidence="7" id="KW-0413">Isomerase</keyword>
<proteinExistence type="inferred from homology"/>
<comment type="similarity">
    <text evidence="1">Belongs to the helicase family. UvrD subfamily.</text>
</comment>
<keyword evidence="6" id="KW-0238">DNA-binding</keyword>
<dbReference type="PANTHER" id="PTHR11070">
    <property type="entry name" value="UVRD / RECB / PCRA DNA HELICASE FAMILY MEMBER"/>
    <property type="match status" value="1"/>
</dbReference>
<feature type="binding site" evidence="12">
    <location>
        <begin position="27"/>
        <end position="34"/>
    </location>
    <ligand>
        <name>ATP</name>
        <dbReference type="ChEBI" id="CHEBI:30616"/>
    </ligand>
</feature>
<dbReference type="GO" id="GO:0005524">
    <property type="term" value="F:ATP binding"/>
    <property type="evidence" value="ECO:0007669"/>
    <property type="project" value="UniProtKB-UniRule"/>
</dbReference>
<dbReference type="PROSITE" id="PS51217">
    <property type="entry name" value="UVRD_HELICASE_CTER"/>
    <property type="match status" value="1"/>
</dbReference>
<dbReference type="InterPro" id="IPR014016">
    <property type="entry name" value="UvrD-like_ATP-bd"/>
</dbReference>
<keyword evidence="5 12" id="KW-0067">ATP-binding</keyword>